<dbReference type="EMBL" id="LXQA010194796">
    <property type="protein sequence ID" value="MCI32357.1"/>
    <property type="molecule type" value="Genomic_DNA"/>
</dbReference>
<evidence type="ECO:0000313" key="3">
    <source>
        <dbReference type="Proteomes" id="UP000265520"/>
    </source>
</evidence>
<proteinExistence type="predicted"/>
<reference evidence="2 3" key="1">
    <citation type="journal article" date="2018" name="Front. Plant Sci.">
        <title>Red Clover (Trifolium pratense) and Zigzag Clover (T. medium) - A Picture of Genomic Similarities and Differences.</title>
        <authorList>
            <person name="Dluhosova J."/>
            <person name="Istvanek J."/>
            <person name="Nedelnik J."/>
            <person name="Repkova J."/>
        </authorList>
    </citation>
    <scope>NUCLEOTIDE SEQUENCE [LARGE SCALE GENOMIC DNA]</scope>
    <source>
        <strain evidence="3">cv. 10/8</strain>
        <tissue evidence="2">Leaf</tissue>
    </source>
</reference>
<sequence length="122" mass="13846">MQQPRNSKAAPAVDTISSLPDLILSRIISLLPINEAVATSILSKRWIHLWHFVDSIDFPDIITTNSIQSNFSFNEFMYSVLLSRYAAGSHFIKSFSLEIKYSNPNLAYNLGFPNVNKWVNLI</sequence>
<dbReference type="PANTHER" id="PTHR31293:SF12">
    <property type="entry name" value="RNI-LIKE SUPERFAMILY PROTEIN"/>
    <property type="match status" value="1"/>
</dbReference>
<dbReference type="Proteomes" id="UP000265520">
    <property type="component" value="Unassembled WGS sequence"/>
</dbReference>
<dbReference type="AlphaFoldDB" id="A0A392R803"/>
<organism evidence="2 3">
    <name type="scientific">Trifolium medium</name>
    <dbReference type="NCBI Taxonomy" id="97028"/>
    <lineage>
        <taxon>Eukaryota</taxon>
        <taxon>Viridiplantae</taxon>
        <taxon>Streptophyta</taxon>
        <taxon>Embryophyta</taxon>
        <taxon>Tracheophyta</taxon>
        <taxon>Spermatophyta</taxon>
        <taxon>Magnoliopsida</taxon>
        <taxon>eudicotyledons</taxon>
        <taxon>Gunneridae</taxon>
        <taxon>Pentapetalae</taxon>
        <taxon>rosids</taxon>
        <taxon>fabids</taxon>
        <taxon>Fabales</taxon>
        <taxon>Fabaceae</taxon>
        <taxon>Papilionoideae</taxon>
        <taxon>50 kb inversion clade</taxon>
        <taxon>NPAAA clade</taxon>
        <taxon>Hologalegina</taxon>
        <taxon>IRL clade</taxon>
        <taxon>Trifolieae</taxon>
        <taxon>Trifolium</taxon>
    </lineage>
</organism>
<dbReference type="CDD" id="cd22160">
    <property type="entry name" value="F-box_AtFBL13-like"/>
    <property type="match status" value="1"/>
</dbReference>
<dbReference type="InterPro" id="IPR001810">
    <property type="entry name" value="F-box_dom"/>
</dbReference>
<accession>A0A392R803</accession>
<comment type="caution">
    <text evidence="2">The sequence shown here is derived from an EMBL/GenBank/DDBJ whole genome shotgun (WGS) entry which is preliminary data.</text>
</comment>
<dbReference type="PANTHER" id="PTHR31293">
    <property type="entry name" value="RNI-LIKE SUPERFAMILY PROTEIN"/>
    <property type="match status" value="1"/>
</dbReference>
<protein>
    <submittedName>
        <fullName evidence="2">F-box/LRR-repeat protein</fullName>
    </submittedName>
</protein>
<feature type="non-terminal residue" evidence="2">
    <location>
        <position position="122"/>
    </location>
</feature>
<dbReference type="PROSITE" id="PS50181">
    <property type="entry name" value="FBOX"/>
    <property type="match status" value="1"/>
</dbReference>
<dbReference type="InterPro" id="IPR036047">
    <property type="entry name" value="F-box-like_dom_sf"/>
</dbReference>
<evidence type="ECO:0000313" key="2">
    <source>
        <dbReference type="EMBL" id="MCI32357.1"/>
    </source>
</evidence>
<dbReference type="InterPro" id="IPR053781">
    <property type="entry name" value="F-box_AtFBL13-like"/>
</dbReference>
<name>A0A392R803_9FABA</name>
<feature type="domain" description="F-box" evidence="1">
    <location>
        <begin position="13"/>
        <end position="49"/>
    </location>
</feature>
<dbReference type="Pfam" id="PF00646">
    <property type="entry name" value="F-box"/>
    <property type="match status" value="1"/>
</dbReference>
<keyword evidence="3" id="KW-1185">Reference proteome</keyword>
<evidence type="ECO:0000259" key="1">
    <source>
        <dbReference type="PROSITE" id="PS50181"/>
    </source>
</evidence>
<dbReference type="SUPFAM" id="SSF81383">
    <property type="entry name" value="F-box domain"/>
    <property type="match status" value="1"/>
</dbReference>
<dbReference type="InterPro" id="IPR055294">
    <property type="entry name" value="FBL60-like"/>
</dbReference>